<organism evidence="1">
    <name type="scientific">Streptococcus pneumoniae</name>
    <dbReference type="NCBI Taxonomy" id="1313"/>
    <lineage>
        <taxon>Bacteria</taxon>
        <taxon>Bacillati</taxon>
        <taxon>Bacillota</taxon>
        <taxon>Bacilli</taxon>
        <taxon>Lactobacillales</taxon>
        <taxon>Streptococcaceae</taxon>
        <taxon>Streptococcus</taxon>
    </lineage>
</organism>
<dbReference type="EMBL" id="EU675999">
    <property type="protein sequence ID" value="ACH47969.1"/>
    <property type="molecule type" value="Genomic_DNA"/>
</dbReference>
<evidence type="ECO:0000313" key="1">
    <source>
        <dbReference type="EMBL" id="ACH47969.1"/>
    </source>
</evidence>
<dbReference type="AlphaFoldDB" id="B5LBK6"/>
<proteinExistence type="predicted"/>
<name>B5LBK6_STREE</name>
<protein>
    <submittedName>
        <fullName evidence="1">Uncharacterized protein</fullName>
    </submittedName>
</protein>
<sequence length="32" mass="3710">MLKFFLVNSSPYSSVTIRLLFPSFCLILTERS</sequence>
<reference evidence="1" key="1">
    <citation type="journal article" date="2008" name="J. Bacteriol.">
        <title>Different pathways of choline metabolism in two choline-independent strains of Streptococcus pneumoniae and their impact on virulence.</title>
        <authorList>
            <person name="Kharat A.S."/>
            <person name="Denapaite D."/>
            <person name="Gehre F."/>
            <person name="Bruckner R."/>
            <person name="Vollmer W."/>
            <person name="Hakenbeck R."/>
            <person name="Tomasz A."/>
        </authorList>
    </citation>
    <scope>NUCLEOTIDE SEQUENCE</scope>
    <source>
        <strain evidence="1">R6Cho-</strain>
    </source>
</reference>
<accession>B5LBK6</accession>